<dbReference type="EMBL" id="JADKIO010000009">
    <property type="protein sequence ID" value="MBK9797248.1"/>
    <property type="molecule type" value="Genomic_DNA"/>
</dbReference>
<keyword evidence="3" id="KW-0285">Flavoprotein</keyword>
<dbReference type="InterPro" id="IPR023753">
    <property type="entry name" value="FAD/NAD-binding_dom"/>
</dbReference>
<dbReference type="Pfam" id="PF07992">
    <property type="entry name" value="Pyr_redox_2"/>
    <property type="match status" value="1"/>
</dbReference>
<comment type="similarity">
    <text evidence="1">Belongs to the NADH dehydrogenase family.</text>
</comment>
<feature type="domain" description="FAD/NAD(P)-binding" evidence="10">
    <location>
        <begin position="8"/>
        <end position="328"/>
    </location>
</feature>
<dbReference type="PRINTS" id="PR00411">
    <property type="entry name" value="PNDRDTASEI"/>
</dbReference>
<keyword evidence="4" id="KW-0274">FAD</keyword>
<name>A0A9D7SJ78_9BACT</name>
<evidence type="ECO:0000256" key="7">
    <source>
        <dbReference type="ARBA" id="ARBA00023027"/>
    </source>
</evidence>
<organism evidence="12 13">
    <name type="scientific">Candidatus Geothrix skivensis</name>
    <dbReference type="NCBI Taxonomy" id="2954439"/>
    <lineage>
        <taxon>Bacteria</taxon>
        <taxon>Pseudomonadati</taxon>
        <taxon>Acidobacteriota</taxon>
        <taxon>Holophagae</taxon>
        <taxon>Holophagales</taxon>
        <taxon>Holophagaceae</taxon>
        <taxon>Geothrix</taxon>
    </lineage>
</organism>
<evidence type="ECO:0000256" key="4">
    <source>
        <dbReference type="ARBA" id="ARBA00022827"/>
    </source>
</evidence>
<evidence type="ECO:0000259" key="10">
    <source>
        <dbReference type="Pfam" id="PF07992"/>
    </source>
</evidence>
<dbReference type="InterPro" id="IPR036188">
    <property type="entry name" value="FAD/NAD-bd_sf"/>
</dbReference>
<gene>
    <name evidence="12" type="ORF">IPP58_12285</name>
</gene>
<keyword evidence="9" id="KW-0472">Membrane</keyword>
<evidence type="ECO:0000313" key="12">
    <source>
        <dbReference type="EMBL" id="MBK9797248.1"/>
    </source>
</evidence>
<dbReference type="SUPFAM" id="SSF51905">
    <property type="entry name" value="FAD/NAD(P)-binding domain"/>
    <property type="match status" value="1"/>
</dbReference>
<evidence type="ECO:0000259" key="11">
    <source>
        <dbReference type="Pfam" id="PF22366"/>
    </source>
</evidence>
<evidence type="ECO:0000256" key="6">
    <source>
        <dbReference type="ARBA" id="ARBA00023002"/>
    </source>
</evidence>
<evidence type="ECO:0000256" key="8">
    <source>
        <dbReference type="ARBA" id="ARBA00047599"/>
    </source>
</evidence>
<proteinExistence type="inferred from homology"/>
<evidence type="ECO:0000256" key="1">
    <source>
        <dbReference type="ARBA" id="ARBA00005272"/>
    </source>
</evidence>
<keyword evidence="5" id="KW-0809">Transit peptide</keyword>
<dbReference type="GO" id="GO:0050136">
    <property type="term" value="F:NADH dehydrogenase (quinone) (non-electrogenic) activity"/>
    <property type="evidence" value="ECO:0007669"/>
    <property type="project" value="UniProtKB-EC"/>
</dbReference>
<evidence type="ECO:0000313" key="13">
    <source>
        <dbReference type="Proteomes" id="UP000886657"/>
    </source>
</evidence>
<dbReference type="Gene3D" id="3.50.50.100">
    <property type="match status" value="1"/>
</dbReference>
<sequence length="433" mass="46480">MPLRGRPHVVILGGGFGGLAAAKALRRAPVDVTLIDQRNHHLFQPLLYQVATAALNPSDIAVPIRQILRRQRNASVLLAEAVAVDPIGKRVLLSDGVNPEGAVPYDFLILATGVTHSYFGHPEWAGAAPGLKTIEDALEIRKRILLAFESAEWETDPARQRAWLTFILVGGGPTGVELAGAIAEIARHVMTRDFRRIDPAKARVLLIEAGPRILPGFAPELSQWATEAISRLGVEVFTGNPVTALDNGGVTVHGEKIEARTILWAAGVEGSPLASSLGAPLASGGRIPVQPDLSLTEAPGVFVIGDLASLHQDGQPLPALAPVAVQEGRHAARNILRALQGLPGLPFTYHSRGMLATIGRAAAVGEVARLRFTGFAAWLFWLLVHIAWLIGFRNRFLVLTEWAWTYLRYERGARLITGPKQGGLPDRPSGTKG</sequence>
<protein>
    <recommendedName>
        <fullName evidence="2">NADH:ubiquinone reductase (non-electrogenic)</fullName>
        <ecNumber evidence="2">1.6.5.9</ecNumber>
    </recommendedName>
</protein>
<reference evidence="12" key="1">
    <citation type="submission" date="2020-10" db="EMBL/GenBank/DDBJ databases">
        <title>Connecting structure to function with the recovery of over 1000 high-quality activated sludge metagenome-assembled genomes encoding full-length rRNA genes using long-read sequencing.</title>
        <authorList>
            <person name="Singleton C.M."/>
            <person name="Petriglieri F."/>
            <person name="Kristensen J.M."/>
            <person name="Kirkegaard R.H."/>
            <person name="Michaelsen T.Y."/>
            <person name="Andersen M.H."/>
            <person name="Karst S.M."/>
            <person name="Dueholm M.S."/>
            <person name="Nielsen P.H."/>
            <person name="Albertsen M."/>
        </authorList>
    </citation>
    <scope>NUCLEOTIDE SEQUENCE</scope>
    <source>
        <strain evidence="12">Skiv_18-Q3-R9-52_MAXAC.067</strain>
    </source>
</reference>
<dbReference type="Pfam" id="PF22366">
    <property type="entry name" value="NDH2_C"/>
    <property type="match status" value="1"/>
</dbReference>
<dbReference type="InterPro" id="IPR054585">
    <property type="entry name" value="NDH2-like_C"/>
</dbReference>
<dbReference type="PRINTS" id="PR00368">
    <property type="entry name" value="FADPNR"/>
</dbReference>
<evidence type="ECO:0000256" key="9">
    <source>
        <dbReference type="SAM" id="Phobius"/>
    </source>
</evidence>
<dbReference type="InterPro" id="IPR045024">
    <property type="entry name" value="NDH-2"/>
</dbReference>
<dbReference type="AlphaFoldDB" id="A0A9D7SJ78"/>
<feature type="transmembrane region" description="Helical" evidence="9">
    <location>
        <begin position="375"/>
        <end position="392"/>
    </location>
</feature>
<keyword evidence="9" id="KW-1133">Transmembrane helix</keyword>
<evidence type="ECO:0000256" key="5">
    <source>
        <dbReference type="ARBA" id="ARBA00022946"/>
    </source>
</evidence>
<keyword evidence="7" id="KW-0520">NAD</keyword>
<evidence type="ECO:0000256" key="2">
    <source>
        <dbReference type="ARBA" id="ARBA00012637"/>
    </source>
</evidence>
<dbReference type="PANTHER" id="PTHR43706:SF47">
    <property type="entry name" value="EXTERNAL NADH-UBIQUINONE OXIDOREDUCTASE 1, MITOCHONDRIAL-RELATED"/>
    <property type="match status" value="1"/>
</dbReference>
<dbReference type="PANTHER" id="PTHR43706">
    <property type="entry name" value="NADH DEHYDROGENASE"/>
    <property type="match status" value="1"/>
</dbReference>
<dbReference type="Proteomes" id="UP000886657">
    <property type="component" value="Unassembled WGS sequence"/>
</dbReference>
<keyword evidence="6" id="KW-0560">Oxidoreductase</keyword>
<dbReference type="EC" id="1.6.5.9" evidence="2"/>
<feature type="domain" description="External alternative NADH-ubiquinone oxidoreductase-like C-terminal" evidence="11">
    <location>
        <begin position="352"/>
        <end position="407"/>
    </location>
</feature>
<keyword evidence="9" id="KW-0812">Transmembrane</keyword>
<comment type="caution">
    <text evidence="12">The sequence shown here is derived from an EMBL/GenBank/DDBJ whole genome shotgun (WGS) entry which is preliminary data.</text>
</comment>
<accession>A0A9D7SJ78</accession>
<evidence type="ECO:0000256" key="3">
    <source>
        <dbReference type="ARBA" id="ARBA00022630"/>
    </source>
</evidence>
<comment type="catalytic activity">
    <reaction evidence="8">
        <text>a quinone + NADH + H(+) = a quinol + NAD(+)</text>
        <dbReference type="Rhea" id="RHEA:46160"/>
        <dbReference type="ChEBI" id="CHEBI:15378"/>
        <dbReference type="ChEBI" id="CHEBI:24646"/>
        <dbReference type="ChEBI" id="CHEBI:57540"/>
        <dbReference type="ChEBI" id="CHEBI:57945"/>
        <dbReference type="ChEBI" id="CHEBI:132124"/>
        <dbReference type="EC" id="1.6.5.9"/>
    </reaction>
</comment>